<evidence type="ECO:0000256" key="1">
    <source>
        <dbReference type="SAM" id="SignalP"/>
    </source>
</evidence>
<dbReference type="EMBL" id="JBHSHD010000016">
    <property type="protein sequence ID" value="MFC4822335.1"/>
    <property type="molecule type" value="Genomic_DNA"/>
</dbReference>
<evidence type="ECO:0000313" key="3">
    <source>
        <dbReference type="Proteomes" id="UP001595886"/>
    </source>
</evidence>
<reference evidence="3" key="1">
    <citation type="journal article" date="2019" name="Int. J. Syst. Evol. Microbiol.">
        <title>The Global Catalogue of Microorganisms (GCM) 10K type strain sequencing project: providing services to taxonomists for standard genome sequencing and annotation.</title>
        <authorList>
            <consortium name="The Broad Institute Genomics Platform"/>
            <consortium name="The Broad Institute Genome Sequencing Center for Infectious Disease"/>
            <person name="Wu L."/>
            <person name="Ma J."/>
        </authorList>
    </citation>
    <scope>NUCLEOTIDE SEQUENCE [LARGE SCALE GENOMIC DNA]</scope>
    <source>
        <strain evidence="3">CCUG 30340</strain>
    </source>
</reference>
<keyword evidence="1" id="KW-0732">Signal</keyword>
<organism evidence="2 3">
    <name type="scientific">Dokdonella ginsengisoli</name>
    <dbReference type="NCBI Taxonomy" id="363846"/>
    <lineage>
        <taxon>Bacteria</taxon>
        <taxon>Pseudomonadati</taxon>
        <taxon>Pseudomonadota</taxon>
        <taxon>Gammaproteobacteria</taxon>
        <taxon>Lysobacterales</taxon>
        <taxon>Rhodanobacteraceae</taxon>
        <taxon>Dokdonella</taxon>
    </lineage>
</organism>
<accession>A0ABV9R0I2</accession>
<proteinExistence type="predicted"/>
<keyword evidence="3" id="KW-1185">Reference proteome</keyword>
<evidence type="ECO:0000313" key="2">
    <source>
        <dbReference type="EMBL" id="MFC4822335.1"/>
    </source>
</evidence>
<dbReference type="Proteomes" id="UP001595886">
    <property type="component" value="Unassembled WGS sequence"/>
</dbReference>
<name>A0ABV9R0I2_9GAMM</name>
<feature type="chain" id="PRO_5047382023" evidence="1">
    <location>
        <begin position="20"/>
        <end position="363"/>
    </location>
</feature>
<protein>
    <submittedName>
        <fullName evidence="2">Uncharacterized protein</fullName>
    </submittedName>
</protein>
<comment type="caution">
    <text evidence="2">The sequence shown here is derived from an EMBL/GenBank/DDBJ whole genome shotgun (WGS) entry which is preliminary data.</text>
</comment>
<sequence>MAGLAALACAFVCAAPAGAAGLNAADLRVVLEQPASASTHHSPQLSVAGRAPALCVPAVASLSVDDTDLNVILKPTSATSCGSKSLMPFYSRLDPVTTASARILPGQIYRTRIYATEHGTQSLVSFGLLDTSTATSAPLPESGLWWSEASAETGAAAAGTGASIEMQGDRLAVGVFGFGETGAATWYFGTGQRAGHVARVPLVQLANGDPAFAPIGNQPEAQPGPRIELEFLSPSRARAYLVRSEKGRDVEVRPLLLSRSRFATGPVGANWSGQWVLVVDDGGSPRTFDFAAAGSQDAENFHLADSSGDARLDCRLASGTEHPEICSLSAASATLADFDQVGLDRLSGRANGGAHATLMRVPH</sequence>
<feature type="signal peptide" evidence="1">
    <location>
        <begin position="1"/>
        <end position="19"/>
    </location>
</feature>
<gene>
    <name evidence="2" type="ORF">ACFO6Q_18570</name>
</gene>
<dbReference type="RefSeq" id="WP_380022614.1">
    <property type="nucleotide sequence ID" value="NZ_JBHSHD010000016.1"/>
</dbReference>